<proteinExistence type="predicted"/>
<organism evidence="6 7">
    <name type="scientific">Orbilia ellipsospora</name>
    <dbReference type="NCBI Taxonomy" id="2528407"/>
    <lineage>
        <taxon>Eukaryota</taxon>
        <taxon>Fungi</taxon>
        <taxon>Dikarya</taxon>
        <taxon>Ascomycota</taxon>
        <taxon>Pezizomycotina</taxon>
        <taxon>Orbiliomycetes</taxon>
        <taxon>Orbiliales</taxon>
        <taxon>Orbiliaceae</taxon>
        <taxon>Orbilia</taxon>
    </lineage>
</organism>
<dbReference type="InterPro" id="IPR051989">
    <property type="entry name" value="FKBP-like_isomerase"/>
</dbReference>
<keyword evidence="4" id="KW-0732">Signal</keyword>
<dbReference type="EC" id="5.2.1.8" evidence="2"/>
<keyword evidence="1" id="KW-0677">Repeat</keyword>
<dbReference type="Gene3D" id="3.10.50.40">
    <property type="match status" value="1"/>
</dbReference>
<dbReference type="InterPro" id="IPR001179">
    <property type="entry name" value="PPIase_FKBP_dom"/>
</dbReference>
<dbReference type="PROSITE" id="PS50059">
    <property type="entry name" value="FKBP_PPIASE"/>
    <property type="match status" value="1"/>
</dbReference>
<dbReference type="GO" id="GO:0003755">
    <property type="term" value="F:peptidyl-prolyl cis-trans isomerase activity"/>
    <property type="evidence" value="ECO:0007669"/>
    <property type="project" value="UniProtKB-KW"/>
</dbReference>
<dbReference type="AlphaFoldDB" id="A0AAV9WZR9"/>
<gene>
    <name evidence="6" type="primary">FPR2</name>
    <name evidence="6" type="ORF">TWF694_004178</name>
</gene>
<dbReference type="GO" id="GO:0005783">
    <property type="term" value="C:endoplasmic reticulum"/>
    <property type="evidence" value="ECO:0007669"/>
    <property type="project" value="TreeGrafter"/>
</dbReference>
<reference evidence="6 7" key="1">
    <citation type="submission" date="2019-10" db="EMBL/GenBank/DDBJ databases">
        <authorList>
            <person name="Palmer J.M."/>
        </authorList>
    </citation>
    <scope>NUCLEOTIDE SEQUENCE [LARGE SCALE GENOMIC DNA]</scope>
    <source>
        <strain evidence="6 7">TWF694</strain>
    </source>
</reference>
<feature type="chain" id="PRO_5043945400" description="peptidylprolyl isomerase" evidence="4">
    <location>
        <begin position="18"/>
        <end position="213"/>
    </location>
</feature>
<evidence type="ECO:0000256" key="3">
    <source>
        <dbReference type="SAM" id="MobiDB-lite"/>
    </source>
</evidence>
<evidence type="ECO:0000256" key="4">
    <source>
        <dbReference type="SAM" id="SignalP"/>
    </source>
</evidence>
<evidence type="ECO:0000313" key="6">
    <source>
        <dbReference type="EMBL" id="KAK6528951.1"/>
    </source>
</evidence>
<protein>
    <recommendedName>
        <fullName evidence="2">peptidylprolyl isomerase</fullName>
        <ecNumber evidence="2">5.2.1.8</ecNumber>
    </recommendedName>
</protein>
<dbReference type="PANTHER" id="PTHR46046">
    <property type="entry name" value="PEPTIDYLPROLYL ISOMERASE"/>
    <property type="match status" value="1"/>
</dbReference>
<accession>A0AAV9WZR9</accession>
<evidence type="ECO:0000256" key="2">
    <source>
        <dbReference type="PROSITE-ProRule" id="PRU00277"/>
    </source>
</evidence>
<keyword evidence="7" id="KW-1185">Reference proteome</keyword>
<dbReference type="SUPFAM" id="SSF54534">
    <property type="entry name" value="FKBP-like"/>
    <property type="match status" value="1"/>
</dbReference>
<dbReference type="Proteomes" id="UP001365542">
    <property type="component" value="Unassembled WGS sequence"/>
</dbReference>
<feature type="domain" description="PPIase FKBP-type" evidence="5">
    <location>
        <begin position="65"/>
        <end position="154"/>
    </location>
</feature>
<dbReference type="EMBL" id="JAVHJO010000014">
    <property type="protein sequence ID" value="KAK6528951.1"/>
    <property type="molecule type" value="Genomic_DNA"/>
</dbReference>
<name>A0AAV9WZR9_9PEZI</name>
<keyword evidence="2 6" id="KW-0413">Isomerase</keyword>
<evidence type="ECO:0000259" key="5">
    <source>
        <dbReference type="PROSITE" id="PS50059"/>
    </source>
</evidence>
<dbReference type="InterPro" id="IPR046357">
    <property type="entry name" value="PPIase_dom_sf"/>
</dbReference>
<dbReference type="PANTHER" id="PTHR46046:SF5">
    <property type="entry name" value="PEPTIDYLPROLYL ISOMERASE"/>
    <property type="match status" value="1"/>
</dbReference>
<sequence>MRYNTLLFAGFVGLVAAQRHAVRNIKAEQKMMVPRTENDLDVDELVIIKEKEVPASECKYKSGDGSIVITLYNGKLLDGKIIDNSWDVNDPHQFQIGPPLVIEGLQLAVKDMCVGEVRRVTIPSRLGHGSKPHGGGLIPPNSAIEYHVTLIGMKPPMYPNPEYFEWEKSQKQAAASATESVESASGSTEATETPAAEESQATEPEQVHVKDEL</sequence>
<evidence type="ECO:0000313" key="7">
    <source>
        <dbReference type="Proteomes" id="UP001365542"/>
    </source>
</evidence>
<feature type="region of interest" description="Disordered" evidence="3">
    <location>
        <begin position="168"/>
        <end position="213"/>
    </location>
</feature>
<comment type="caution">
    <text evidence="6">The sequence shown here is derived from an EMBL/GenBank/DDBJ whole genome shotgun (WGS) entry which is preliminary data.</text>
</comment>
<keyword evidence="2" id="KW-0697">Rotamase</keyword>
<feature type="signal peptide" evidence="4">
    <location>
        <begin position="1"/>
        <end position="17"/>
    </location>
</feature>
<dbReference type="Pfam" id="PF00254">
    <property type="entry name" value="FKBP_C"/>
    <property type="match status" value="1"/>
</dbReference>
<evidence type="ECO:0000256" key="1">
    <source>
        <dbReference type="ARBA" id="ARBA00022737"/>
    </source>
</evidence>
<comment type="catalytic activity">
    <reaction evidence="2">
        <text>[protein]-peptidylproline (omega=180) = [protein]-peptidylproline (omega=0)</text>
        <dbReference type="Rhea" id="RHEA:16237"/>
        <dbReference type="Rhea" id="RHEA-COMP:10747"/>
        <dbReference type="Rhea" id="RHEA-COMP:10748"/>
        <dbReference type="ChEBI" id="CHEBI:83833"/>
        <dbReference type="ChEBI" id="CHEBI:83834"/>
        <dbReference type="EC" id="5.2.1.8"/>
    </reaction>
</comment>
<feature type="compositionally biased region" description="Low complexity" evidence="3">
    <location>
        <begin position="173"/>
        <end position="204"/>
    </location>
</feature>